<sequence>MAAVSQLNQNAELYRRDQALLMNLNASHSLADILKTNLGPAGTLKMLVGGAGDVSLTKDGNVLLKNLTIIHPTAMLIARAAVAQDENTGDGTTSTVVLIDGILKNCERRLAEGVHPRVLTNGLEEARDEALRFLDSFKTPVSNFDRNLLLQIARTSIGTKLPPELVEHLSEIVTDAVLTIKPENGPADLLMVEQLTMLTKLANDTQLVRGLVLDHGLRHPLMKRDMHNVYILALNVSLEFENTEVNTSFAATNAADREKFALAERKFVDDKVKAIIKLKNEVCTNGEDFLVINMKGIDPPSLELLYQNGISALRRAKRRNMERLSRACGGKETNSVENLSKDNLGFAGHVWETALGEDHFTFVEDLKNPKSVTILMKGPNSYEIKQQQDAVRDGLRAVNNALADGAVVPGAGAFEAALSNHLHEFKKTVDGKKRLGVEAFAEAVLEVPRVIAANAGHDAIDVLVSLQNAADKKLNLGINIENGEMIDPKEKGIWDNYCVKKNQLQSAPLVSSQLLLVDEILKAGKQLK</sequence>
<dbReference type="PROSITE" id="PS00750">
    <property type="entry name" value="TCP1_1"/>
    <property type="match status" value="1"/>
</dbReference>
<dbReference type="PANTHER" id="PTHR11353">
    <property type="entry name" value="CHAPERONIN"/>
    <property type="match status" value="1"/>
</dbReference>
<dbReference type="Gene3D" id="3.30.260.10">
    <property type="entry name" value="TCP-1-like chaperonin intermediate domain"/>
    <property type="match status" value="1"/>
</dbReference>
<dbReference type="OrthoDB" id="10052040at2759"/>
<keyword evidence="6 7" id="KW-0143">Chaperone</keyword>
<dbReference type="InterPro" id="IPR002194">
    <property type="entry name" value="Chaperonin_TCP-1_CS"/>
</dbReference>
<dbReference type="InterPro" id="IPR017998">
    <property type="entry name" value="Chaperone_TCP-1"/>
</dbReference>
<dbReference type="AlphaFoldDB" id="A0A1J4JS95"/>
<keyword evidence="4 7" id="KW-0547">Nucleotide-binding</keyword>
<protein>
    <submittedName>
        <fullName evidence="8">T-complex protein 1 subunit zeta</fullName>
    </submittedName>
</protein>
<dbReference type="VEuPathDB" id="TrichDB:TRFO_31109"/>
<comment type="similarity">
    <text evidence="2 7">Belongs to the TCP-1 chaperonin family.</text>
</comment>
<keyword evidence="3" id="KW-0963">Cytoplasm</keyword>
<dbReference type="GO" id="GO:0016887">
    <property type="term" value="F:ATP hydrolysis activity"/>
    <property type="evidence" value="ECO:0007669"/>
    <property type="project" value="InterPro"/>
</dbReference>
<dbReference type="InterPro" id="IPR012722">
    <property type="entry name" value="Chap_CCT_zeta"/>
</dbReference>
<evidence type="ECO:0000313" key="8">
    <source>
        <dbReference type="EMBL" id="OHT01923.1"/>
    </source>
</evidence>
<gene>
    <name evidence="8" type="primary">CCT6A</name>
    <name evidence="8" type="ORF">TRFO_31109</name>
</gene>
<comment type="caution">
    <text evidence="8">The sequence shown here is derived from an EMBL/GenBank/DDBJ whole genome shotgun (WGS) entry which is preliminary data.</text>
</comment>
<dbReference type="InterPro" id="IPR002423">
    <property type="entry name" value="Cpn60/GroEL/TCP-1"/>
</dbReference>
<dbReference type="CDD" id="cd03342">
    <property type="entry name" value="TCP1_zeta"/>
    <property type="match status" value="1"/>
</dbReference>
<evidence type="ECO:0000313" key="9">
    <source>
        <dbReference type="Proteomes" id="UP000179807"/>
    </source>
</evidence>
<reference evidence="8" key="1">
    <citation type="submission" date="2016-10" db="EMBL/GenBank/DDBJ databases">
        <authorList>
            <person name="Benchimol M."/>
            <person name="Almeida L.G."/>
            <person name="Vasconcelos A.T."/>
            <person name="Perreira-Neves A."/>
            <person name="Rosa I.A."/>
            <person name="Tasca T."/>
            <person name="Bogo M.R."/>
            <person name="de Souza W."/>
        </authorList>
    </citation>
    <scope>NUCLEOTIDE SEQUENCE [LARGE SCALE GENOMIC DNA]</scope>
    <source>
        <strain evidence="8">K</strain>
    </source>
</reference>
<dbReference type="GO" id="GO:0005737">
    <property type="term" value="C:cytoplasm"/>
    <property type="evidence" value="ECO:0007669"/>
    <property type="project" value="UniProtKB-SubCell"/>
</dbReference>
<dbReference type="InterPro" id="IPR027409">
    <property type="entry name" value="GroEL-like_apical_dom_sf"/>
</dbReference>
<dbReference type="GO" id="GO:0005524">
    <property type="term" value="F:ATP binding"/>
    <property type="evidence" value="ECO:0007669"/>
    <property type="project" value="UniProtKB-KW"/>
</dbReference>
<dbReference type="EMBL" id="MLAK01000889">
    <property type="protein sequence ID" value="OHT01923.1"/>
    <property type="molecule type" value="Genomic_DNA"/>
</dbReference>
<dbReference type="InterPro" id="IPR027410">
    <property type="entry name" value="TCP-1-like_intermed_sf"/>
</dbReference>
<dbReference type="FunFam" id="1.10.560.10:FF:000058">
    <property type="entry name" value="T-complex protein 1 subunit zeta"/>
    <property type="match status" value="1"/>
</dbReference>
<dbReference type="Pfam" id="PF00118">
    <property type="entry name" value="Cpn60_TCP1"/>
    <property type="match status" value="1"/>
</dbReference>
<dbReference type="Gene3D" id="3.50.7.10">
    <property type="entry name" value="GroEL"/>
    <property type="match status" value="1"/>
</dbReference>
<dbReference type="GO" id="GO:0051082">
    <property type="term" value="F:unfolded protein binding"/>
    <property type="evidence" value="ECO:0007669"/>
    <property type="project" value="InterPro"/>
</dbReference>
<dbReference type="GeneID" id="94842440"/>
<dbReference type="PROSITE" id="PS00995">
    <property type="entry name" value="TCP1_3"/>
    <property type="match status" value="1"/>
</dbReference>
<dbReference type="PROSITE" id="PS00751">
    <property type="entry name" value="TCP1_2"/>
    <property type="match status" value="1"/>
</dbReference>
<dbReference type="GO" id="GO:0140662">
    <property type="term" value="F:ATP-dependent protein folding chaperone"/>
    <property type="evidence" value="ECO:0007669"/>
    <property type="project" value="InterPro"/>
</dbReference>
<dbReference type="PRINTS" id="PR00304">
    <property type="entry name" value="TCOMPLEXTCP1"/>
</dbReference>
<dbReference type="SUPFAM" id="SSF52029">
    <property type="entry name" value="GroEL apical domain-like"/>
    <property type="match status" value="1"/>
</dbReference>
<dbReference type="InterPro" id="IPR027413">
    <property type="entry name" value="GROEL-like_equatorial_sf"/>
</dbReference>
<dbReference type="SUPFAM" id="SSF48592">
    <property type="entry name" value="GroEL equatorial domain-like"/>
    <property type="match status" value="1"/>
</dbReference>
<dbReference type="FunFam" id="3.50.7.10:FF:000004">
    <property type="entry name" value="T-complex protein 1 subunit zeta"/>
    <property type="match status" value="1"/>
</dbReference>
<proteinExistence type="inferred from homology"/>
<dbReference type="Proteomes" id="UP000179807">
    <property type="component" value="Unassembled WGS sequence"/>
</dbReference>
<evidence type="ECO:0000256" key="6">
    <source>
        <dbReference type="ARBA" id="ARBA00023186"/>
    </source>
</evidence>
<accession>A0A1J4JS95</accession>
<evidence type="ECO:0000256" key="5">
    <source>
        <dbReference type="ARBA" id="ARBA00022840"/>
    </source>
</evidence>
<evidence type="ECO:0000256" key="3">
    <source>
        <dbReference type="ARBA" id="ARBA00022490"/>
    </source>
</evidence>
<dbReference type="NCBIfam" id="TIGR02347">
    <property type="entry name" value="chap_CCT_zeta"/>
    <property type="match status" value="1"/>
</dbReference>
<keyword evidence="9" id="KW-1185">Reference proteome</keyword>
<evidence type="ECO:0000256" key="1">
    <source>
        <dbReference type="ARBA" id="ARBA00004496"/>
    </source>
</evidence>
<keyword evidence="5 7" id="KW-0067">ATP-binding</keyword>
<dbReference type="SUPFAM" id="SSF54849">
    <property type="entry name" value="GroEL-intermediate domain like"/>
    <property type="match status" value="1"/>
</dbReference>
<evidence type="ECO:0000256" key="4">
    <source>
        <dbReference type="ARBA" id="ARBA00022741"/>
    </source>
</evidence>
<dbReference type="RefSeq" id="XP_068355059.1">
    <property type="nucleotide sequence ID" value="XM_068507736.1"/>
</dbReference>
<evidence type="ECO:0000256" key="7">
    <source>
        <dbReference type="RuleBase" id="RU004187"/>
    </source>
</evidence>
<comment type="subcellular location">
    <subcellularLocation>
        <location evidence="1">Cytoplasm</location>
    </subcellularLocation>
</comment>
<organism evidence="8 9">
    <name type="scientific">Tritrichomonas foetus</name>
    <dbReference type="NCBI Taxonomy" id="1144522"/>
    <lineage>
        <taxon>Eukaryota</taxon>
        <taxon>Metamonada</taxon>
        <taxon>Parabasalia</taxon>
        <taxon>Tritrichomonadida</taxon>
        <taxon>Tritrichomonadidae</taxon>
        <taxon>Tritrichomonas</taxon>
    </lineage>
</organism>
<dbReference type="Gene3D" id="1.10.560.10">
    <property type="entry name" value="GroEL-like equatorial domain"/>
    <property type="match status" value="1"/>
</dbReference>
<evidence type="ECO:0000256" key="2">
    <source>
        <dbReference type="ARBA" id="ARBA00008020"/>
    </source>
</evidence>
<name>A0A1J4JS95_9EUKA</name>